<dbReference type="Pfam" id="PF12894">
    <property type="entry name" value="ANAPC4_WD40"/>
    <property type="match status" value="1"/>
</dbReference>
<feature type="domain" description="Anaphase-promoting complex subunit 4-like WD40" evidence="2">
    <location>
        <begin position="226"/>
        <end position="281"/>
    </location>
</feature>
<gene>
    <name evidence="3" type="ORF">OJ962_19825</name>
</gene>
<protein>
    <recommendedName>
        <fullName evidence="2">Anaphase-promoting complex subunit 4-like WD40 domain-containing protein</fullName>
    </recommendedName>
</protein>
<dbReference type="EMBL" id="JAPCID010000029">
    <property type="protein sequence ID" value="MDA0139761.1"/>
    <property type="molecule type" value="Genomic_DNA"/>
</dbReference>
<dbReference type="Proteomes" id="UP001147700">
    <property type="component" value="Unassembled WGS sequence"/>
</dbReference>
<reference evidence="3" key="1">
    <citation type="submission" date="2022-10" db="EMBL/GenBank/DDBJ databases">
        <title>The WGS of Solirubrobacter sp. CPCC 204708.</title>
        <authorList>
            <person name="Jiang Z."/>
        </authorList>
    </citation>
    <scope>NUCLEOTIDE SEQUENCE</scope>
    <source>
        <strain evidence="3">CPCC 204708</strain>
    </source>
</reference>
<organism evidence="3 4">
    <name type="scientific">Solirubrobacter deserti</name>
    <dbReference type="NCBI Taxonomy" id="2282478"/>
    <lineage>
        <taxon>Bacteria</taxon>
        <taxon>Bacillati</taxon>
        <taxon>Actinomycetota</taxon>
        <taxon>Thermoleophilia</taxon>
        <taxon>Solirubrobacterales</taxon>
        <taxon>Solirubrobacteraceae</taxon>
        <taxon>Solirubrobacter</taxon>
    </lineage>
</organism>
<accession>A0ABT4RN79</accession>
<dbReference type="SUPFAM" id="SSF82171">
    <property type="entry name" value="DPP6 N-terminal domain-like"/>
    <property type="match status" value="1"/>
</dbReference>
<evidence type="ECO:0000313" key="3">
    <source>
        <dbReference type="EMBL" id="MDA0139761.1"/>
    </source>
</evidence>
<keyword evidence="1" id="KW-0472">Membrane</keyword>
<name>A0ABT4RN79_9ACTN</name>
<dbReference type="Gene3D" id="2.130.10.10">
    <property type="entry name" value="YVTN repeat-like/Quinoprotein amine dehydrogenase"/>
    <property type="match status" value="1"/>
</dbReference>
<evidence type="ECO:0000313" key="4">
    <source>
        <dbReference type="Proteomes" id="UP001147700"/>
    </source>
</evidence>
<keyword evidence="4" id="KW-1185">Reference proteome</keyword>
<proteinExistence type="predicted"/>
<keyword evidence="1" id="KW-0812">Transmembrane</keyword>
<keyword evidence="1" id="KW-1133">Transmembrane helix</keyword>
<evidence type="ECO:0000259" key="2">
    <source>
        <dbReference type="Pfam" id="PF12894"/>
    </source>
</evidence>
<comment type="caution">
    <text evidence="3">The sequence shown here is derived from an EMBL/GenBank/DDBJ whole genome shotgun (WGS) entry which is preliminary data.</text>
</comment>
<sequence length="360" mass="39302">MNRDELERALREAEVPDAVAARERARRTVLAAHRPSPRRPRLSLVVAAVAVALTALVFSARDTGPARALERRVREVFVAPTPTPTATPAALAGRLLVTDGHELFLLRGEKRTALGPWRDATWSPRGLFIGVASGSTLAAIEPDGTVRWRLRRPAPVRFPRWAPGGLHIAYRSGGNLRIVYGNGEHDVVAGRGMAPVPPAWRPNHPRTVAWAAQDGAITVEDADTAQRQWWHRDGPVRHLAWSPDGRRLLVAGRRTVTIHDVATGKRTRTRHAGEVVAVAWGAGGLAVAALRAGTTTVSVDGERVLTAPGRLRDLEWSPDGRRLLAGWPGADHWLVVRGDEVSAVRHRFAPDARTRGWVTR</sequence>
<evidence type="ECO:0000256" key="1">
    <source>
        <dbReference type="SAM" id="Phobius"/>
    </source>
</evidence>
<dbReference type="InterPro" id="IPR015943">
    <property type="entry name" value="WD40/YVTN_repeat-like_dom_sf"/>
</dbReference>
<dbReference type="InterPro" id="IPR024977">
    <property type="entry name" value="Apc4-like_WD40_dom"/>
</dbReference>
<feature type="transmembrane region" description="Helical" evidence="1">
    <location>
        <begin position="42"/>
        <end position="60"/>
    </location>
</feature>
<dbReference type="RefSeq" id="WP_202954548.1">
    <property type="nucleotide sequence ID" value="NZ_JAPCID010000029.1"/>
</dbReference>